<reference evidence="1" key="2">
    <citation type="submission" date="2020-09" db="EMBL/GenBank/DDBJ databases">
        <authorList>
            <person name="Sun Q."/>
            <person name="Ohkuma M."/>
        </authorList>
    </citation>
    <scope>NUCLEOTIDE SEQUENCE</scope>
    <source>
        <strain evidence="1">JCM 17251</strain>
    </source>
</reference>
<accession>A0A918D2L9</accession>
<keyword evidence="2" id="KW-1185">Reference proteome</keyword>
<evidence type="ECO:0008006" key="3">
    <source>
        <dbReference type="Google" id="ProtNLM"/>
    </source>
</evidence>
<dbReference type="AlphaFoldDB" id="A0A918D2L9"/>
<dbReference type="EMBL" id="BMOS01000014">
    <property type="protein sequence ID" value="GGN59320.1"/>
    <property type="molecule type" value="Genomic_DNA"/>
</dbReference>
<dbReference type="Proteomes" id="UP000624041">
    <property type="component" value="Unassembled WGS sequence"/>
</dbReference>
<organism evidence="1 2">
    <name type="scientific">Oceanobacillus indicireducens</name>
    <dbReference type="NCBI Taxonomy" id="1004261"/>
    <lineage>
        <taxon>Bacteria</taxon>
        <taxon>Bacillati</taxon>
        <taxon>Bacillota</taxon>
        <taxon>Bacilli</taxon>
        <taxon>Bacillales</taxon>
        <taxon>Bacillaceae</taxon>
        <taxon>Oceanobacillus</taxon>
    </lineage>
</organism>
<evidence type="ECO:0000313" key="1">
    <source>
        <dbReference type="EMBL" id="GGN59320.1"/>
    </source>
</evidence>
<dbReference type="NCBIfam" id="TIGR01725">
    <property type="entry name" value="phge_HK97_gp10"/>
    <property type="match status" value="1"/>
</dbReference>
<comment type="caution">
    <text evidence="1">The sequence shown here is derived from an EMBL/GenBank/DDBJ whole genome shotgun (WGS) entry which is preliminary data.</text>
</comment>
<protein>
    <recommendedName>
        <fullName evidence="3">HK97 gp10 family phage protein</fullName>
    </recommendedName>
</protein>
<evidence type="ECO:0000313" key="2">
    <source>
        <dbReference type="Proteomes" id="UP000624041"/>
    </source>
</evidence>
<dbReference type="InterPro" id="IPR010064">
    <property type="entry name" value="HK97-gp10_tail"/>
</dbReference>
<proteinExistence type="predicted"/>
<dbReference type="RefSeq" id="WP_188857340.1">
    <property type="nucleotide sequence ID" value="NZ_BMOS01000014.1"/>
</dbReference>
<reference evidence="1" key="1">
    <citation type="journal article" date="2014" name="Int. J. Syst. Evol. Microbiol.">
        <title>Complete genome sequence of Corynebacterium casei LMG S-19264T (=DSM 44701T), isolated from a smear-ripened cheese.</title>
        <authorList>
            <consortium name="US DOE Joint Genome Institute (JGI-PGF)"/>
            <person name="Walter F."/>
            <person name="Albersmeier A."/>
            <person name="Kalinowski J."/>
            <person name="Ruckert C."/>
        </authorList>
    </citation>
    <scope>NUCLEOTIDE SEQUENCE</scope>
    <source>
        <strain evidence="1">JCM 17251</strain>
    </source>
</reference>
<dbReference type="Pfam" id="PF04883">
    <property type="entry name" value="HK97-gp10_like"/>
    <property type="match status" value="1"/>
</dbReference>
<name>A0A918D2L9_9BACI</name>
<gene>
    <name evidence="1" type="ORF">GCM10007971_22320</name>
</gene>
<sequence length="128" mass="14331">MGFKMDFAGFEELATEFEGMATDELTKIEDESLKAGAEIVKRKQEQNWNRSGADGEHIADNIRIGRPTESAEGRRINIAPKMSLRWRAKFVEYGTSYQAPQSPVGNSLSQTESQVAQAMMNVMERVIS</sequence>